<evidence type="ECO:0000313" key="3">
    <source>
        <dbReference type="Proteomes" id="UP000380867"/>
    </source>
</evidence>
<protein>
    <submittedName>
        <fullName evidence="2">Uncharacterized protein</fullName>
    </submittedName>
</protein>
<reference evidence="2" key="1">
    <citation type="submission" date="2019-09" db="EMBL/GenBank/DDBJ databases">
        <authorList>
            <person name="Li J."/>
        </authorList>
    </citation>
    <scope>NUCLEOTIDE SEQUENCE [LARGE SCALE GENOMIC DNA]</scope>
    <source>
        <strain evidence="2">JCM 14732</strain>
    </source>
</reference>
<proteinExistence type="predicted"/>
<keyword evidence="1" id="KW-0812">Transmembrane</keyword>
<keyword evidence="1" id="KW-0472">Membrane</keyword>
<dbReference type="Proteomes" id="UP000380867">
    <property type="component" value="Unassembled WGS sequence"/>
</dbReference>
<gene>
    <name evidence="2" type="ORF">ESP70_007705</name>
</gene>
<organism evidence="2 3">
    <name type="scientific">Aeromicrobium ginsengisoli</name>
    <dbReference type="NCBI Taxonomy" id="363867"/>
    <lineage>
        <taxon>Bacteria</taxon>
        <taxon>Bacillati</taxon>
        <taxon>Actinomycetota</taxon>
        <taxon>Actinomycetes</taxon>
        <taxon>Propionibacteriales</taxon>
        <taxon>Nocardioidaceae</taxon>
        <taxon>Aeromicrobium</taxon>
    </lineage>
</organism>
<keyword evidence="1" id="KW-1133">Transmembrane helix</keyword>
<feature type="transmembrane region" description="Helical" evidence="1">
    <location>
        <begin position="92"/>
        <end position="112"/>
    </location>
</feature>
<feature type="transmembrane region" description="Helical" evidence="1">
    <location>
        <begin position="37"/>
        <end position="59"/>
    </location>
</feature>
<evidence type="ECO:0000256" key="1">
    <source>
        <dbReference type="SAM" id="Phobius"/>
    </source>
</evidence>
<dbReference type="RefSeq" id="WP_149688754.1">
    <property type="nucleotide sequence ID" value="NZ_SDPQ02000002.1"/>
</dbReference>
<sequence>MTLTTKNKVGLALAGLLGVLDLPSFLEAPSDGEVGPPLGILILGSICGLITIVAVVIAWRSASGAAIRVVAGARIVSMLTALPAFFMDVEAFIKVLVTVFTILTLTSLVLMFSPARRSAAVMD</sequence>
<evidence type="ECO:0000313" key="2">
    <source>
        <dbReference type="EMBL" id="KAA1397271.1"/>
    </source>
</evidence>
<keyword evidence="3" id="KW-1185">Reference proteome</keyword>
<comment type="caution">
    <text evidence="2">The sequence shown here is derived from an EMBL/GenBank/DDBJ whole genome shotgun (WGS) entry which is preliminary data.</text>
</comment>
<dbReference type="EMBL" id="SDPQ02000002">
    <property type="protein sequence ID" value="KAA1397271.1"/>
    <property type="molecule type" value="Genomic_DNA"/>
</dbReference>
<feature type="transmembrane region" description="Helical" evidence="1">
    <location>
        <begin position="66"/>
        <end position="86"/>
    </location>
</feature>
<name>A0A5M4FEK7_9ACTN</name>
<dbReference type="AlphaFoldDB" id="A0A5M4FEK7"/>
<accession>A0A5M4FEK7</accession>